<accession>A0A6M5ZYA8</accession>
<proteinExistence type="predicted"/>
<reference evidence="1" key="1">
    <citation type="submission" date="2019-11" db="EMBL/GenBank/DDBJ databases">
        <title>Colistin-resistant Escherichia coli strain 49K from poultry origin.</title>
        <authorList>
            <person name="Bandyopadhyay S."/>
            <person name="Banerjee J."/>
            <person name="Bhattacharyya D."/>
        </authorList>
    </citation>
    <scope>NUCLEOTIDE SEQUENCE</scope>
    <source>
        <strain evidence="1">49K</strain>
        <plasmid evidence="1">unnamed</plasmid>
    </source>
</reference>
<keyword evidence="1" id="KW-0614">Plasmid</keyword>
<organism evidence="1">
    <name type="scientific">Escherichia coli</name>
    <dbReference type="NCBI Taxonomy" id="562"/>
    <lineage>
        <taxon>Bacteria</taxon>
        <taxon>Pseudomonadati</taxon>
        <taxon>Pseudomonadota</taxon>
        <taxon>Gammaproteobacteria</taxon>
        <taxon>Enterobacterales</taxon>
        <taxon>Enterobacteriaceae</taxon>
        <taxon>Escherichia</taxon>
    </lineage>
</organism>
<geneLocation type="plasmid" evidence="1">
    <name>unnamed</name>
</geneLocation>
<dbReference type="AlphaFoldDB" id="A0A6M5ZYA8"/>
<name>A0A6M5ZYA8_ECOLX</name>
<protein>
    <submittedName>
        <fullName evidence="1">Uncharacterized protein</fullName>
    </submittedName>
</protein>
<evidence type="ECO:0000313" key="1">
    <source>
        <dbReference type="EMBL" id="QJX11051.1"/>
    </source>
</evidence>
<dbReference type="RefSeq" id="WP_181726854.1">
    <property type="nucleotide sequence ID" value="NZ_MN732922.1"/>
</dbReference>
<sequence>MPYLSNKRLLAEMSIALVMAIVATLTLEHSQIDLMVADWFYLGMGHWMVAKQAFLPDLLLYSGRPMFLGKTTSLTVACWPSSRTIATGEEKRSPARALGITILALGGTAGGTANPARCWPVLNCQTKCNDFLK</sequence>
<dbReference type="EMBL" id="MN732922">
    <property type="protein sequence ID" value="QJX11051.1"/>
    <property type="molecule type" value="Genomic_DNA"/>
</dbReference>